<comment type="caution">
    <text evidence="1">The sequence shown here is derived from an EMBL/GenBank/DDBJ whole genome shotgun (WGS) entry which is preliminary data.</text>
</comment>
<evidence type="ECO:0000313" key="1">
    <source>
        <dbReference type="EMBL" id="KAK5817417.1"/>
    </source>
</evidence>
<evidence type="ECO:0008006" key="3">
    <source>
        <dbReference type="Google" id="ProtNLM"/>
    </source>
</evidence>
<reference evidence="1 2" key="1">
    <citation type="submission" date="2023-03" db="EMBL/GenBank/DDBJ databases">
        <title>WGS of Gossypium arboreum.</title>
        <authorList>
            <person name="Yu D."/>
        </authorList>
    </citation>
    <scope>NUCLEOTIDE SEQUENCE [LARGE SCALE GENOMIC DNA]</scope>
    <source>
        <tissue evidence="1">Leaf</tissue>
    </source>
</reference>
<name>A0ABR0P851_GOSAR</name>
<gene>
    <name evidence="1" type="ORF">PVK06_022341</name>
</gene>
<keyword evidence="2" id="KW-1185">Reference proteome</keyword>
<dbReference type="Pfam" id="PF14223">
    <property type="entry name" value="Retrotran_gag_2"/>
    <property type="match status" value="1"/>
</dbReference>
<organism evidence="1 2">
    <name type="scientific">Gossypium arboreum</name>
    <name type="common">Tree cotton</name>
    <name type="synonym">Gossypium nanking</name>
    <dbReference type="NCBI Taxonomy" id="29729"/>
    <lineage>
        <taxon>Eukaryota</taxon>
        <taxon>Viridiplantae</taxon>
        <taxon>Streptophyta</taxon>
        <taxon>Embryophyta</taxon>
        <taxon>Tracheophyta</taxon>
        <taxon>Spermatophyta</taxon>
        <taxon>Magnoliopsida</taxon>
        <taxon>eudicotyledons</taxon>
        <taxon>Gunneridae</taxon>
        <taxon>Pentapetalae</taxon>
        <taxon>rosids</taxon>
        <taxon>malvids</taxon>
        <taxon>Malvales</taxon>
        <taxon>Malvaceae</taxon>
        <taxon>Malvoideae</taxon>
        <taxon>Gossypium</taxon>
    </lineage>
</organism>
<accession>A0ABR0P851</accession>
<proteinExistence type="predicted"/>
<dbReference type="EMBL" id="JARKNE010000007">
    <property type="protein sequence ID" value="KAK5817417.1"/>
    <property type="molecule type" value="Genomic_DNA"/>
</dbReference>
<evidence type="ECO:0000313" key="2">
    <source>
        <dbReference type="Proteomes" id="UP001358586"/>
    </source>
</evidence>
<sequence>MKGMLLSRCPNCKFRLPGLKILKMDEDETISDFYTRLWDICNEAFYLGKCFSKKKLVRKALRSLLERFAIKVTTIKEAKDITTLRLDELIGSFRTFELNLKEGKHDKLRIEKNVAFNIQLSIQTRKQTGKVIDKIKEQIALLSKNFSKPQGDFGAINSNRKFQPKEDNVQNKKRFNASNAKGMTRFS</sequence>
<protein>
    <recommendedName>
        <fullName evidence="3">Gag-pol polyprotein</fullName>
    </recommendedName>
</protein>
<dbReference type="PANTHER" id="PTHR35317:SF35">
    <property type="entry name" value="DUF4219 DOMAIN-CONTAINING PROTEIN"/>
    <property type="match status" value="1"/>
</dbReference>
<dbReference type="Proteomes" id="UP001358586">
    <property type="component" value="Chromosome 7"/>
</dbReference>
<dbReference type="PANTHER" id="PTHR35317">
    <property type="entry name" value="OS04G0629600 PROTEIN"/>
    <property type="match status" value="1"/>
</dbReference>